<protein>
    <submittedName>
        <fullName evidence="1">Lysophospholipase</fullName>
    </submittedName>
</protein>
<keyword evidence="2" id="KW-1185">Reference proteome</keyword>
<dbReference type="Proteomes" id="UP001056978">
    <property type="component" value="Chromosome 1"/>
</dbReference>
<name>A0ACB9YGF5_PLABR</name>
<dbReference type="EMBL" id="CM043769">
    <property type="protein sequence ID" value="KAI4841234.1"/>
    <property type="molecule type" value="Genomic_DNA"/>
</dbReference>
<evidence type="ECO:0000313" key="1">
    <source>
        <dbReference type="EMBL" id="KAI4841234.1"/>
    </source>
</evidence>
<gene>
    <name evidence="1" type="ORF">MKS88_000472</name>
</gene>
<comment type="caution">
    <text evidence="1">The sequence shown here is derived from an EMBL/GenBank/DDBJ whole genome shotgun (WGS) entry which is preliminary data.</text>
</comment>
<organism evidence="1 2">
    <name type="scientific">Plasmodium brasilianum</name>
    <dbReference type="NCBI Taxonomy" id="5824"/>
    <lineage>
        <taxon>Eukaryota</taxon>
        <taxon>Sar</taxon>
        <taxon>Alveolata</taxon>
        <taxon>Apicomplexa</taxon>
        <taxon>Aconoidasida</taxon>
        <taxon>Haemosporida</taxon>
        <taxon>Plasmodiidae</taxon>
        <taxon>Plasmodium</taxon>
        <taxon>Plasmodium (Plasmodium)</taxon>
    </lineage>
</organism>
<accession>A0ACB9YGF5</accession>
<sequence>MAENFEETAPDSQVMTVQNNFEESLDGNPKLGSFVNKNGLLLKTYAWLVKYPIGIMILVHALNSHVRFEYLNHNVDIQSNDKVVLKDADNFYIYKDSWVEHLNKQGFSVYGLDMQGHGESECYQNVKTHINEFDDFTEDILQYMNIIHNSLSQEEDEHTGSIGSETTSGLSSNGGYLPSDQGSTGIDEAGDLSGIGSEGTTSVQGSTNGSDLPNGCSNISCSVKGSKKKVPPFFLMGLSMGGNVVLRTLEQIGKSEEDSDNRKLNIRGGITLGGMISIDSLKEKPIFKYFYLPISKVANYVFPTQRFGPSLNFEMFPYVNDLYAFDKHCYHKPVTNKLCNELLKAVDNLHNDMNYIPKNIPLLIVHSVLDSACCYKGVKNFFKKLETENKEMFTLEDMDHVLPLEPGNERVLMKVSDWITQRVDAIRCADCDDCSDSNDDNGSAACSGDASSIDDNGSTACSGDASSIDDNGSTACSGDVRSRSDNDNVSSSCAEDEVSSCGN</sequence>
<reference evidence="1" key="1">
    <citation type="submission" date="2022-06" db="EMBL/GenBank/DDBJ databases">
        <title>The First Complete Genome of the Simian Malaria Parasite Plasmodium brasilianum.</title>
        <authorList>
            <person name="Bajic M."/>
            <person name="Ravishankar S."/>
        </authorList>
    </citation>
    <scope>NUCLEOTIDE SEQUENCE</scope>
    <source>
        <strain evidence="1">Bolivian I</strain>
    </source>
</reference>
<evidence type="ECO:0000313" key="2">
    <source>
        <dbReference type="Proteomes" id="UP001056978"/>
    </source>
</evidence>
<proteinExistence type="predicted"/>